<feature type="compositionally biased region" description="Polar residues" evidence="3">
    <location>
        <begin position="450"/>
        <end position="461"/>
    </location>
</feature>
<accession>A0A9N8V2B5</accession>
<dbReference type="Pfam" id="PF05918">
    <property type="entry name" value="API5"/>
    <property type="match status" value="1"/>
</dbReference>
<dbReference type="GO" id="GO:0003723">
    <property type="term" value="F:RNA binding"/>
    <property type="evidence" value="ECO:0007669"/>
    <property type="project" value="TreeGrafter"/>
</dbReference>
<dbReference type="AlphaFoldDB" id="A0A9N8V2B5"/>
<evidence type="ECO:0000313" key="4">
    <source>
        <dbReference type="EMBL" id="CAG8437138.1"/>
    </source>
</evidence>
<evidence type="ECO:0000256" key="3">
    <source>
        <dbReference type="SAM" id="MobiDB-lite"/>
    </source>
</evidence>
<organism evidence="4 5">
    <name type="scientific">Ambispora gerdemannii</name>
    <dbReference type="NCBI Taxonomy" id="144530"/>
    <lineage>
        <taxon>Eukaryota</taxon>
        <taxon>Fungi</taxon>
        <taxon>Fungi incertae sedis</taxon>
        <taxon>Mucoromycota</taxon>
        <taxon>Glomeromycotina</taxon>
        <taxon>Glomeromycetes</taxon>
        <taxon>Archaeosporales</taxon>
        <taxon>Ambisporaceae</taxon>
        <taxon>Ambispora</taxon>
    </lineage>
</organism>
<dbReference type="Proteomes" id="UP000789831">
    <property type="component" value="Unassembled WGS sequence"/>
</dbReference>
<name>A0A9N8V2B5_9GLOM</name>
<comment type="similarity">
    <text evidence="1">Belongs to the API5 family.</text>
</comment>
<protein>
    <submittedName>
        <fullName evidence="4">10658_t:CDS:1</fullName>
    </submittedName>
</protein>
<dbReference type="Gene3D" id="1.25.10.10">
    <property type="entry name" value="Leucine-rich Repeat Variant"/>
    <property type="match status" value="1"/>
</dbReference>
<keyword evidence="2" id="KW-0053">Apoptosis</keyword>
<dbReference type="InterPro" id="IPR008383">
    <property type="entry name" value="API5"/>
</dbReference>
<proteinExistence type="inferred from homology"/>
<keyword evidence="5" id="KW-1185">Reference proteome</keyword>
<sequence length="549" mass="62160">MPQVTVEQIYKAYSEIQEAGENASEKKDAYQILIDGAHGPTSSKRLSARLIPTFFKHFPEYYETAIDALFDLCEDTDLNVRLEVIKAMPNVVKQLKNYSERIADALLQLLQNESAQEIAAVKKALETVIRSDPQRAIRVIFAQTMNGSVEARNRTIKFLAHDLNQFKGDLFEQDKELEQIFANELKKALRPAEVPEFETFFKMLISLPMFENNQKNNENLLQELFISVTEDGKFDLSDEKKVQKLFSCGKAASQILLKGVPSTSFLIFLSENVLPVDIFSKFNEKQQRTILRFLAECAAAKPDEAKLKDVVPLVKQLLYNEVPQATTDASAKPPALDLSRVEYIIYALYNFDAKVPDLIDNDEVSSRLRHVYMETQKTLSSIKLGLIDLEKRSPKDPETLERIKKCKNGQAMTENIFSMVKELLKPSKFRTYPKIILSWQKMSASSAQNQSLSKTKVTKANTPTSSPSLSQSTSSPQKRPASAVQVTSVNINNKKPRINNPSNIGTQSTNITTTIRNNFRVVGGPTTQWWKFVEYTSNIPREQRSNPKE</sequence>
<dbReference type="InterPro" id="IPR016024">
    <property type="entry name" value="ARM-type_fold"/>
</dbReference>
<feature type="compositionally biased region" description="Low complexity" evidence="3">
    <location>
        <begin position="490"/>
        <end position="509"/>
    </location>
</feature>
<dbReference type="PANTHER" id="PTHR12758:SF19">
    <property type="entry name" value="APOPTOSIS INHIBITOR 5"/>
    <property type="match status" value="1"/>
</dbReference>
<reference evidence="4" key="1">
    <citation type="submission" date="2021-06" db="EMBL/GenBank/DDBJ databases">
        <authorList>
            <person name="Kallberg Y."/>
            <person name="Tangrot J."/>
            <person name="Rosling A."/>
        </authorList>
    </citation>
    <scope>NUCLEOTIDE SEQUENCE</scope>
    <source>
        <strain evidence="4">MT106</strain>
    </source>
</reference>
<dbReference type="OrthoDB" id="19224at2759"/>
<dbReference type="GO" id="GO:0006915">
    <property type="term" value="P:apoptotic process"/>
    <property type="evidence" value="ECO:0007669"/>
    <property type="project" value="UniProtKB-KW"/>
</dbReference>
<dbReference type="GO" id="GO:0005634">
    <property type="term" value="C:nucleus"/>
    <property type="evidence" value="ECO:0007669"/>
    <property type="project" value="TreeGrafter"/>
</dbReference>
<gene>
    <name evidence="4" type="ORF">AGERDE_LOCUS742</name>
</gene>
<feature type="compositionally biased region" description="Low complexity" evidence="3">
    <location>
        <begin position="462"/>
        <end position="477"/>
    </location>
</feature>
<comment type="caution">
    <text evidence="4">The sequence shown here is derived from an EMBL/GenBank/DDBJ whole genome shotgun (WGS) entry which is preliminary data.</text>
</comment>
<evidence type="ECO:0000313" key="5">
    <source>
        <dbReference type="Proteomes" id="UP000789831"/>
    </source>
</evidence>
<evidence type="ECO:0000256" key="1">
    <source>
        <dbReference type="ARBA" id="ARBA00009515"/>
    </source>
</evidence>
<evidence type="ECO:0000256" key="2">
    <source>
        <dbReference type="ARBA" id="ARBA00022703"/>
    </source>
</evidence>
<dbReference type="EMBL" id="CAJVPL010000039">
    <property type="protein sequence ID" value="CAG8437138.1"/>
    <property type="molecule type" value="Genomic_DNA"/>
</dbReference>
<dbReference type="GO" id="GO:0043066">
    <property type="term" value="P:negative regulation of apoptotic process"/>
    <property type="evidence" value="ECO:0007669"/>
    <property type="project" value="TreeGrafter"/>
</dbReference>
<dbReference type="SUPFAM" id="SSF48371">
    <property type="entry name" value="ARM repeat"/>
    <property type="match status" value="1"/>
</dbReference>
<dbReference type="InterPro" id="IPR011989">
    <property type="entry name" value="ARM-like"/>
</dbReference>
<feature type="region of interest" description="Disordered" evidence="3">
    <location>
        <begin position="450"/>
        <end position="509"/>
    </location>
</feature>
<dbReference type="PANTHER" id="PTHR12758">
    <property type="entry name" value="APOPTOSIS INHIBITOR 5-RELATED"/>
    <property type="match status" value="1"/>
</dbReference>